<evidence type="ECO:0000313" key="2">
    <source>
        <dbReference type="EMBL" id="CDJ41598.1"/>
    </source>
</evidence>
<name>U6KXD9_EIMTE</name>
<feature type="region of interest" description="Disordered" evidence="1">
    <location>
        <begin position="151"/>
        <end position="194"/>
    </location>
</feature>
<proteinExistence type="predicted"/>
<evidence type="ECO:0000313" key="3">
    <source>
        <dbReference type="Proteomes" id="UP000030747"/>
    </source>
</evidence>
<dbReference type="OrthoDB" id="348242at2759"/>
<reference evidence="2" key="2">
    <citation type="submission" date="2013-10" db="EMBL/GenBank/DDBJ databases">
        <authorList>
            <person name="Aslett M."/>
        </authorList>
    </citation>
    <scope>NUCLEOTIDE SEQUENCE [LARGE SCALE GENOMIC DNA]</scope>
    <source>
        <strain evidence="2">Houghton</strain>
    </source>
</reference>
<gene>
    <name evidence="2" type="ORF">ETH_00023820</name>
</gene>
<evidence type="ECO:0000256" key="1">
    <source>
        <dbReference type="SAM" id="MobiDB-lite"/>
    </source>
</evidence>
<dbReference type="Proteomes" id="UP000030747">
    <property type="component" value="Unassembled WGS sequence"/>
</dbReference>
<organism evidence="2 3">
    <name type="scientific">Eimeria tenella</name>
    <name type="common">Coccidian parasite</name>
    <dbReference type="NCBI Taxonomy" id="5802"/>
    <lineage>
        <taxon>Eukaryota</taxon>
        <taxon>Sar</taxon>
        <taxon>Alveolata</taxon>
        <taxon>Apicomplexa</taxon>
        <taxon>Conoidasida</taxon>
        <taxon>Coccidia</taxon>
        <taxon>Eucoccidiorida</taxon>
        <taxon>Eimeriorina</taxon>
        <taxon>Eimeriidae</taxon>
        <taxon>Eimeria</taxon>
    </lineage>
</organism>
<dbReference type="VEuPathDB" id="ToxoDB:ETH_00023820"/>
<dbReference type="GeneID" id="25253876"/>
<keyword evidence="3" id="KW-1185">Reference proteome</keyword>
<accession>U6KXD9</accession>
<protein>
    <submittedName>
        <fullName evidence="2">Uncharacterized protein</fullName>
    </submittedName>
</protein>
<dbReference type="VEuPathDB" id="ToxoDB:ETH2_1355800"/>
<dbReference type="RefSeq" id="XP_013232348.1">
    <property type="nucleotide sequence ID" value="XM_013376894.1"/>
</dbReference>
<reference evidence="2" key="1">
    <citation type="submission" date="2013-10" db="EMBL/GenBank/DDBJ databases">
        <title>Genomic analysis of the causative agents of coccidiosis in chickens.</title>
        <authorList>
            <person name="Reid A.J."/>
            <person name="Blake D."/>
            <person name="Billington K."/>
            <person name="Browne H."/>
            <person name="Dunn M."/>
            <person name="Hung S."/>
            <person name="Kawahara F."/>
            <person name="Miranda-Saavedra D."/>
            <person name="Mourier T."/>
            <person name="Nagra H."/>
            <person name="Otto T.D."/>
            <person name="Rawlings N."/>
            <person name="Sanchez A."/>
            <person name="Sanders M."/>
            <person name="Subramaniam C."/>
            <person name="Tay Y."/>
            <person name="Dear P."/>
            <person name="Doerig C."/>
            <person name="Gruber A."/>
            <person name="Parkinson J."/>
            <person name="Shirley M."/>
            <person name="Wan K.L."/>
            <person name="Berriman M."/>
            <person name="Tomley F."/>
            <person name="Pain A."/>
        </authorList>
    </citation>
    <scope>NUCLEOTIDE SEQUENCE [LARGE SCALE GENOMIC DNA]</scope>
    <source>
        <strain evidence="2">Houghton</strain>
    </source>
</reference>
<dbReference type="EMBL" id="HG675641">
    <property type="protein sequence ID" value="CDJ41598.1"/>
    <property type="molecule type" value="Genomic_DNA"/>
</dbReference>
<sequence length="194" mass="22224">MPTGNIIIDSVNRFLDELYFGKEEVQQQQLLLQQQQQQQRAAAAAAAAARPETANKCRGSTDYRAFLLSLCSFPSFQKASFPPLPAAVQQGRFAALDPFSRELLSQLSQEEAEVYLPYIHFHRPLLQQQRQQQELLLQQQLQQQQQQQQLRQQQLQQQNRGRSTPREARLLRPTAVYSGRKDSSRKVSSKTASN</sequence>
<dbReference type="AlphaFoldDB" id="U6KXD9"/>